<comment type="caution">
    <text evidence="2">The sequence shown here is derived from an EMBL/GenBank/DDBJ whole genome shotgun (WGS) entry which is preliminary data.</text>
</comment>
<keyword evidence="3" id="KW-1185">Reference proteome</keyword>
<evidence type="ECO:0000313" key="3">
    <source>
        <dbReference type="Proteomes" id="UP000241639"/>
    </source>
</evidence>
<keyword evidence="1" id="KW-1133">Transmembrane helix</keyword>
<evidence type="ECO:0000256" key="1">
    <source>
        <dbReference type="SAM" id="Phobius"/>
    </source>
</evidence>
<dbReference type="EMBL" id="PZZP01000003">
    <property type="protein sequence ID" value="PTM54770.1"/>
    <property type="molecule type" value="Genomic_DNA"/>
</dbReference>
<organism evidence="2 3">
    <name type="scientific">Desmospora activa DSM 45169</name>
    <dbReference type="NCBI Taxonomy" id="1121389"/>
    <lineage>
        <taxon>Bacteria</taxon>
        <taxon>Bacillati</taxon>
        <taxon>Bacillota</taxon>
        <taxon>Bacilli</taxon>
        <taxon>Bacillales</taxon>
        <taxon>Thermoactinomycetaceae</taxon>
        <taxon>Desmospora</taxon>
    </lineage>
</organism>
<feature type="transmembrane region" description="Helical" evidence="1">
    <location>
        <begin position="21"/>
        <end position="45"/>
    </location>
</feature>
<sequence>MKSIFKRHISKRKGSVTVESIIILTLFLFMTLFVWQFVVAGIAILETQDWLSRASRDLAMGEPKADVEQLARDRFKSAAYYTLNDIHLELEDEKATAKAEIGIHPVVKGLPIFPYQTEVIAPVMNE</sequence>
<keyword evidence="1" id="KW-0812">Transmembrane</keyword>
<protein>
    <recommendedName>
        <fullName evidence="4">TadE-like protein</fullName>
    </recommendedName>
</protein>
<gene>
    <name evidence="2" type="ORF">C8J48_3422</name>
</gene>
<evidence type="ECO:0008006" key="4">
    <source>
        <dbReference type="Google" id="ProtNLM"/>
    </source>
</evidence>
<evidence type="ECO:0000313" key="2">
    <source>
        <dbReference type="EMBL" id="PTM54770.1"/>
    </source>
</evidence>
<proteinExistence type="predicted"/>
<dbReference type="RefSeq" id="WP_107728395.1">
    <property type="nucleotide sequence ID" value="NZ_PZZP01000003.1"/>
</dbReference>
<dbReference type="AlphaFoldDB" id="A0A2T4Z1V7"/>
<accession>A0A2T4Z1V7</accession>
<dbReference type="OrthoDB" id="2990270at2"/>
<name>A0A2T4Z1V7_9BACL</name>
<dbReference type="Proteomes" id="UP000241639">
    <property type="component" value="Unassembled WGS sequence"/>
</dbReference>
<keyword evidence="1" id="KW-0472">Membrane</keyword>
<reference evidence="2 3" key="1">
    <citation type="submission" date="2018-04" db="EMBL/GenBank/DDBJ databases">
        <title>Genomic Encyclopedia of Archaeal and Bacterial Type Strains, Phase II (KMG-II): from individual species to whole genera.</title>
        <authorList>
            <person name="Goeker M."/>
        </authorList>
    </citation>
    <scope>NUCLEOTIDE SEQUENCE [LARGE SCALE GENOMIC DNA]</scope>
    <source>
        <strain evidence="2 3">DSM 45169</strain>
    </source>
</reference>